<dbReference type="AlphaFoldDB" id="X1RZ90"/>
<dbReference type="InterPro" id="IPR015888">
    <property type="entry name" value="Fuc_isomerase_C"/>
</dbReference>
<reference evidence="4" key="1">
    <citation type="journal article" date="2014" name="Front. Microbiol.">
        <title>High frequency of phylogenetically diverse reductive dehalogenase-homologous genes in deep subseafloor sedimentary metagenomes.</title>
        <authorList>
            <person name="Kawai M."/>
            <person name="Futagami T."/>
            <person name="Toyoda A."/>
            <person name="Takaki Y."/>
            <person name="Nishi S."/>
            <person name="Hori S."/>
            <person name="Arai W."/>
            <person name="Tsubouchi T."/>
            <person name="Morono Y."/>
            <person name="Uchiyama I."/>
            <person name="Ito T."/>
            <person name="Fujiyama A."/>
            <person name="Inagaki F."/>
            <person name="Takami H."/>
        </authorList>
    </citation>
    <scope>NUCLEOTIDE SEQUENCE</scope>
    <source>
        <strain evidence="4">Expedition CK06-06</strain>
    </source>
</reference>
<keyword evidence="1" id="KW-0413">Isomerase</keyword>
<dbReference type="PANTHER" id="PTHR36120:SF1">
    <property type="entry name" value="L-FUCOSE ISOMERASE C-TERMINAL DOMAIN-CONTAINING PROTEIN"/>
    <property type="match status" value="1"/>
</dbReference>
<evidence type="ECO:0000259" key="3">
    <source>
        <dbReference type="Pfam" id="PF02952"/>
    </source>
</evidence>
<dbReference type="GO" id="GO:0005737">
    <property type="term" value="C:cytoplasm"/>
    <property type="evidence" value="ECO:0007669"/>
    <property type="project" value="InterPro"/>
</dbReference>
<dbReference type="PANTHER" id="PTHR36120">
    <property type="entry name" value="FUCOSE ISOMERASE"/>
    <property type="match status" value="1"/>
</dbReference>
<evidence type="ECO:0000256" key="1">
    <source>
        <dbReference type="ARBA" id="ARBA00023235"/>
    </source>
</evidence>
<feature type="domain" description="L-fucose isomerase C-terminal" evidence="3">
    <location>
        <begin position="190"/>
        <end position="317"/>
    </location>
</feature>
<dbReference type="SUPFAM" id="SSF53743">
    <property type="entry name" value="FucI/AraA N-terminal and middle domains"/>
    <property type="match status" value="1"/>
</dbReference>
<accession>X1RZ90</accession>
<evidence type="ECO:0000313" key="4">
    <source>
        <dbReference type="EMBL" id="GAI72246.1"/>
    </source>
</evidence>
<comment type="caution">
    <text evidence="4">The sequence shown here is derived from an EMBL/GenBank/DDBJ whole genome shotgun (WGS) entry which is preliminary data.</text>
</comment>
<organism evidence="4">
    <name type="scientific">marine sediment metagenome</name>
    <dbReference type="NCBI Taxonomy" id="412755"/>
    <lineage>
        <taxon>unclassified sequences</taxon>
        <taxon>metagenomes</taxon>
        <taxon>ecological metagenomes</taxon>
    </lineage>
</organism>
<dbReference type="GO" id="GO:0006004">
    <property type="term" value="P:fucose metabolic process"/>
    <property type="evidence" value="ECO:0007669"/>
    <property type="project" value="InterPro"/>
</dbReference>
<dbReference type="GO" id="GO:0008736">
    <property type="term" value="F:L-fucose isomerase activity"/>
    <property type="evidence" value="ECO:0007669"/>
    <property type="project" value="InterPro"/>
</dbReference>
<keyword evidence="2" id="KW-0119">Carbohydrate metabolism</keyword>
<dbReference type="InterPro" id="IPR009015">
    <property type="entry name" value="Fucose_isomerase_N/cen_sf"/>
</dbReference>
<evidence type="ECO:0000256" key="2">
    <source>
        <dbReference type="ARBA" id="ARBA00023277"/>
    </source>
</evidence>
<feature type="non-terminal residue" evidence="4">
    <location>
        <position position="1"/>
    </location>
</feature>
<sequence length="320" mass="35462">SSQDFLIDLDWFMGVCRVVKGISQARIGAIGARITPFKTVRFSERLLEDAGISVETTDLSEVIMAVEKSKDSDKEVQNKLKALTSYYPTGKVPNSSVLKMAKLAVVLNRWIRENELDACALRCWPELQNSLGIFPCAVMSMMSNSLLPCACETDVMGAIAMYVLQLASTLPAGLFDWNNNYGTDPDKLILFHCSNLPKTMLNTCHMEYNAIDARARGTDENSYGTCVGRVKSGPMTFARICTDEIEGTITACIGEGEFTDDTLKTFGASGVVKINRLQELLQFLCRKGFEHHVAVSQSLVGKILFETMHNYLNWDVVSNH</sequence>
<gene>
    <name evidence="4" type="ORF">S12H4_03830</name>
</gene>
<proteinExistence type="predicted"/>
<dbReference type="Pfam" id="PF02952">
    <property type="entry name" value="Fucose_iso_C"/>
    <property type="match status" value="1"/>
</dbReference>
<protein>
    <recommendedName>
        <fullName evidence="3">L-fucose isomerase C-terminal domain-containing protein</fullName>
    </recommendedName>
</protein>
<name>X1RZ90_9ZZZZ</name>
<dbReference type="EMBL" id="BARW01001121">
    <property type="protein sequence ID" value="GAI72246.1"/>
    <property type="molecule type" value="Genomic_DNA"/>
</dbReference>